<evidence type="ECO:0000313" key="3">
    <source>
        <dbReference type="EMBL" id="KEQ82156.1"/>
    </source>
</evidence>
<keyword evidence="4" id="KW-1185">Reference proteome</keyword>
<name>A0A074Y5J7_AURPU</name>
<evidence type="ECO:0000256" key="1">
    <source>
        <dbReference type="SAM" id="Coils"/>
    </source>
</evidence>
<dbReference type="AlphaFoldDB" id="A0A074Y5J7"/>
<dbReference type="OrthoDB" id="3919483at2759"/>
<feature type="compositionally biased region" description="Low complexity" evidence="2">
    <location>
        <begin position="152"/>
        <end position="169"/>
    </location>
</feature>
<dbReference type="EMBL" id="KL584988">
    <property type="protein sequence ID" value="KEQ82156.1"/>
    <property type="molecule type" value="Genomic_DNA"/>
</dbReference>
<protein>
    <submittedName>
        <fullName evidence="3">Uncharacterized protein</fullName>
    </submittedName>
</protein>
<dbReference type="GeneID" id="40750243"/>
<gene>
    <name evidence="3" type="ORF">M438DRAFT_367167</name>
</gene>
<proteinExistence type="predicted"/>
<feature type="coiled-coil region" evidence="1">
    <location>
        <begin position="31"/>
        <end position="58"/>
    </location>
</feature>
<evidence type="ECO:0000313" key="4">
    <source>
        <dbReference type="Proteomes" id="UP000030706"/>
    </source>
</evidence>
<sequence>MPPYPGDPPEWRTFSGSYLDWQPSDEGSSTVTALTTENERLRAELAGVREELAAARGRADRRDSDRLTHYEWLGRYLALPRRQHRGIMRWVVEHVWRVLAGAKQKSHLFKPHTINIAAADKKKRSRPVTPRWRQVLPHAQKTCNKTATKMPSNNSSSTSVTTIGSTKSSTPDKGIVPADNLVKKANGQKSVAATPSGFKFIFEDEMLQHLMLLNS</sequence>
<keyword evidence="1" id="KW-0175">Coiled coil</keyword>
<reference evidence="3 4" key="1">
    <citation type="journal article" date="2014" name="BMC Genomics">
        <title>Genome sequencing of four Aureobasidium pullulans varieties: biotechnological potential, stress tolerance, and description of new species.</title>
        <authorList>
            <person name="Gostin Ar C."/>
            <person name="Ohm R.A."/>
            <person name="Kogej T."/>
            <person name="Sonjak S."/>
            <person name="Turk M."/>
            <person name="Zajc J."/>
            <person name="Zalar P."/>
            <person name="Grube M."/>
            <person name="Sun H."/>
            <person name="Han J."/>
            <person name="Sharma A."/>
            <person name="Chiniquy J."/>
            <person name="Ngan C.Y."/>
            <person name="Lipzen A."/>
            <person name="Barry K."/>
            <person name="Grigoriev I.V."/>
            <person name="Gunde-Cimerman N."/>
        </authorList>
    </citation>
    <scope>NUCLEOTIDE SEQUENCE [LARGE SCALE GENOMIC DNA]</scope>
    <source>
        <strain evidence="3 4">EXF-150</strain>
    </source>
</reference>
<dbReference type="HOGENOM" id="CLU_1283017_0_0_1"/>
<accession>A0A074Y5J7</accession>
<feature type="region of interest" description="Disordered" evidence="2">
    <location>
        <begin position="145"/>
        <end position="175"/>
    </location>
</feature>
<dbReference type="Proteomes" id="UP000030706">
    <property type="component" value="Unassembled WGS sequence"/>
</dbReference>
<evidence type="ECO:0000256" key="2">
    <source>
        <dbReference type="SAM" id="MobiDB-lite"/>
    </source>
</evidence>
<organism evidence="3 4">
    <name type="scientific">Aureobasidium pullulans EXF-150</name>
    <dbReference type="NCBI Taxonomy" id="1043002"/>
    <lineage>
        <taxon>Eukaryota</taxon>
        <taxon>Fungi</taxon>
        <taxon>Dikarya</taxon>
        <taxon>Ascomycota</taxon>
        <taxon>Pezizomycotina</taxon>
        <taxon>Dothideomycetes</taxon>
        <taxon>Dothideomycetidae</taxon>
        <taxon>Dothideales</taxon>
        <taxon>Saccotheciaceae</taxon>
        <taxon>Aureobasidium</taxon>
    </lineage>
</organism>
<dbReference type="RefSeq" id="XP_029758343.1">
    <property type="nucleotide sequence ID" value="XM_029907937.1"/>
</dbReference>